<dbReference type="InterPro" id="IPR011800">
    <property type="entry name" value="PAPS_reductase_CysH"/>
</dbReference>
<dbReference type="Proteomes" id="UP000040088">
    <property type="component" value="Unassembled WGS sequence"/>
</dbReference>
<dbReference type="InterPro" id="IPR004511">
    <property type="entry name" value="PAPS/APS_Rdtase"/>
</dbReference>
<gene>
    <name evidence="4 7" type="primary">cysH</name>
    <name evidence="6" type="ORF">ACZ76_12885</name>
    <name evidence="7" type="ORF">ERS008460_01595</name>
</gene>
<dbReference type="UniPathway" id="UPA00140">
    <property type="reaction ID" value="UER00206"/>
</dbReference>
<dbReference type="OrthoDB" id="9794018at2"/>
<comment type="subcellular location">
    <subcellularLocation>
        <location evidence="4">Cytoplasm</location>
    </subcellularLocation>
</comment>
<evidence type="ECO:0000256" key="1">
    <source>
        <dbReference type="ARBA" id="ARBA00009732"/>
    </source>
</evidence>
<dbReference type="GeneID" id="61904124"/>
<dbReference type="GO" id="GO:0070814">
    <property type="term" value="P:hydrogen sulfide biosynthetic process"/>
    <property type="evidence" value="ECO:0007669"/>
    <property type="project" value="UniProtKB-UniRule"/>
</dbReference>
<keyword evidence="3 4" id="KW-0560">Oxidoreductase</keyword>
<dbReference type="HAMAP" id="MF_00063">
    <property type="entry name" value="CysH"/>
    <property type="match status" value="1"/>
</dbReference>
<comment type="pathway">
    <text evidence="4">Sulfur metabolism; hydrogen sulfide biosynthesis; sulfite from sulfate: step 3/3.</text>
</comment>
<comment type="similarity">
    <text evidence="1 4">Belongs to the PAPS reductase family. CysH subfamily.</text>
</comment>
<evidence type="ECO:0000259" key="5">
    <source>
        <dbReference type="Pfam" id="PF01507"/>
    </source>
</evidence>
<dbReference type="InterPro" id="IPR002500">
    <property type="entry name" value="PAPS_reduct_dom"/>
</dbReference>
<dbReference type="EC" id="1.8.4.8" evidence="4"/>
<reference evidence="6 9" key="1">
    <citation type="journal article" date="2015" name="Genome Announc.">
        <title>De Novo Genome Sequence of Yersinia aleksiciae Y159T.</title>
        <authorList>
            <person name="Sprague L.D."/>
            <person name="Neubauer H."/>
        </authorList>
    </citation>
    <scope>NUCLEOTIDE SEQUENCE [LARGE SCALE GENOMIC DNA]</scope>
    <source>
        <strain evidence="6 9">159</strain>
    </source>
</reference>
<dbReference type="PANTHER" id="PTHR46509">
    <property type="entry name" value="PHOSPHOADENOSINE PHOSPHOSULFATE REDUCTASE"/>
    <property type="match status" value="1"/>
</dbReference>
<dbReference type="AlphaFoldDB" id="A0A0T9TTR6"/>
<dbReference type="NCBIfam" id="TIGR00434">
    <property type="entry name" value="cysH"/>
    <property type="match status" value="1"/>
</dbReference>
<dbReference type="FunFam" id="3.40.50.620:FF:000043">
    <property type="entry name" value="Phosphoadenosine phosphosulfate reductase"/>
    <property type="match status" value="1"/>
</dbReference>
<dbReference type="NCBIfam" id="NF002537">
    <property type="entry name" value="PRK02090.1"/>
    <property type="match status" value="1"/>
</dbReference>
<dbReference type="STRING" id="28152.CH54_1697"/>
<dbReference type="Proteomes" id="UP000069914">
    <property type="component" value="Chromosome"/>
</dbReference>
<dbReference type="KEGG" id="yak:ACZ76_12885"/>
<feature type="domain" description="Phosphoadenosine phosphosulphate reductase" evidence="5">
    <location>
        <begin position="48"/>
        <end position="219"/>
    </location>
</feature>
<dbReference type="EMBL" id="CP011975">
    <property type="protein sequence ID" value="AKP34369.1"/>
    <property type="molecule type" value="Genomic_DNA"/>
</dbReference>
<reference evidence="7" key="3">
    <citation type="submission" date="2015-03" db="EMBL/GenBank/DDBJ databases">
        <authorList>
            <person name="Murphy D."/>
        </authorList>
    </citation>
    <scope>NUCLEOTIDE SEQUENCE [LARGE SCALE GENOMIC DNA]</scope>
    <source>
        <strain evidence="7">IP27925</strain>
    </source>
</reference>
<dbReference type="EMBL" id="CQEM01000006">
    <property type="protein sequence ID" value="CNL01634.1"/>
    <property type="molecule type" value="Genomic_DNA"/>
</dbReference>
<evidence type="ECO:0000256" key="3">
    <source>
        <dbReference type="ARBA" id="ARBA00023002"/>
    </source>
</evidence>
<dbReference type="SUPFAM" id="SSF52402">
    <property type="entry name" value="Adenine nucleotide alpha hydrolases-like"/>
    <property type="match status" value="1"/>
</dbReference>
<comment type="catalytic activity">
    <reaction evidence="4">
        <text>[thioredoxin]-disulfide + sulfite + adenosine 3',5'-bisphosphate + 2 H(+) = [thioredoxin]-dithiol + 3'-phosphoadenylyl sulfate</text>
        <dbReference type="Rhea" id="RHEA:11724"/>
        <dbReference type="Rhea" id="RHEA-COMP:10698"/>
        <dbReference type="Rhea" id="RHEA-COMP:10700"/>
        <dbReference type="ChEBI" id="CHEBI:15378"/>
        <dbReference type="ChEBI" id="CHEBI:17359"/>
        <dbReference type="ChEBI" id="CHEBI:29950"/>
        <dbReference type="ChEBI" id="CHEBI:50058"/>
        <dbReference type="ChEBI" id="CHEBI:58339"/>
        <dbReference type="ChEBI" id="CHEBI:58343"/>
        <dbReference type="EC" id="1.8.4.8"/>
    </reaction>
</comment>
<comment type="caution">
    <text evidence="4">Lacks conserved residue(s) required for the propagation of feature annotation.</text>
</comment>
<dbReference type="CDD" id="cd23945">
    <property type="entry name" value="PAPS_reductase"/>
    <property type="match status" value="1"/>
</dbReference>
<name>A0A0T9TTR6_YERAE</name>
<proteinExistence type="inferred from homology"/>
<organism evidence="7 8">
    <name type="scientific">Yersinia aleksiciae</name>
    <dbReference type="NCBI Taxonomy" id="263819"/>
    <lineage>
        <taxon>Bacteria</taxon>
        <taxon>Pseudomonadati</taxon>
        <taxon>Pseudomonadota</taxon>
        <taxon>Gammaproteobacteria</taxon>
        <taxon>Enterobacterales</taxon>
        <taxon>Yersiniaceae</taxon>
        <taxon>Yersinia</taxon>
    </lineage>
</organism>
<evidence type="ECO:0000256" key="4">
    <source>
        <dbReference type="HAMAP-Rule" id="MF_00063"/>
    </source>
</evidence>
<sequence>MSQMNLSELNARPKAEQAAALAMINGELEHLTAQERVSWALENLPGEFVLSSSFGIQAAVCLHLVTRQRPDIPVILTDTGYLFPETYQFIDALTEQLQLNLQVFRAPQSPAWQEARYGKLWEQGVEGIERYNELNKVEPMNRALETLGAQTWFAGLRREQSGSRAQLPVLAVQRGVFKLLPIIDWDNRQIYQYLTQNGLSYHPLWEQGYLSVGDTHTTRKWEPGMSEEETRFFGLKRECGLHEG</sequence>
<dbReference type="PIRSF" id="PIRSF000857">
    <property type="entry name" value="PAPS_reductase"/>
    <property type="match status" value="1"/>
</dbReference>
<evidence type="ECO:0000313" key="8">
    <source>
        <dbReference type="Proteomes" id="UP000040088"/>
    </source>
</evidence>
<dbReference type="RefSeq" id="WP_048619270.1">
    <property type="nucleotide sequence ID" value="NZ_CABHQI010000099.1"/>
</dbReference>
<dbReference type="GO" id="GO:0005737">
    <property type="term" value="C:cytoplasm"/>
    <property type="evidence" value="ECO:0007669"/>
    <property type="project" value="UniProtKB-SubCell"/>
</dbReference>
<keyword evidence="9" id="KW-1185">Reference proteome</keyword>
<protein>
    <recommendedName>
        <fullName evidence="4">Phosphoadenosine 5'-phosphosulfate reductase</fullName>
        <shortName evidence="4">PAPS reductase</shortName>
        <ecNumber evidence="4">1.8.4.8</ecNumber>
    </recommendedName>
    <alternativeName>
        <fullName evidence="4">3'-phosphoadenylylsulfate reductase</fullName>
    </alternativeName>
    <alternativeName>
        <fullName evidence="4">PAPS reductase, thioredoxin dependent</fullName>
    </alternativeName>
    <alternativeName>
        <fullName evidence="4">PAPS sulfotransferase</fullName>
    </alternativeName>
    <alternativeName>
        <fullName evidence="4">PAdoPS reductase</fullName>
    </alternativeName>
</protein>
<evidence type="ECO:0000256" key="2">
    <source>
        <dbReference type="ARBA" id="ARBA00022490"/>
    </source>
</evidence>
<feature type="active site" description="Nucleophile; cysteine thiosulfonate intermediate" evidence="4">
    <location>
        <position position="239"/>
    </location>
</feature>
<evidence type="ECO:0000313" key="6">
    <source>
        <dbReference type="EMBL" id="AKP34369.1"/>
    </source>
</evidence>
<comment type="function">
    <text evidence="4">Catalyzes the formation of sulfite from phosphoadenosine 5'-phosphosulfate (PAPS) using thioredoxin as an electron donor.</text>
</comment>
<reference evidence="8" key="2">
    <citation type="submission" date="2015-03" db="EMBL/GenBank/DDBJ databases">
        <authorList>
            <consortium name="Pathogen Informatics"/>
        </authorList>
    </citation>
    <scope>NUCLEOTIDE SEQUENCE [LARGE SCALE GENOMIC DNA]</scope>
    <source>
        <strain evidence="8">IP27925</strain>
    </source>
</reference>
<accession>A0A0T9TTR6</accession>
<dbReference type="GO" id="GO:0004604">
    <property type="term" value="F:phosphoadenylyl-sulfate reductase (thioredoxin) activity"/>
    <property type="evidence" value="ECO:0007669"/>
    <property type="project" value="UniProtKB-UniRule"/>
</dbReference>
<dbReference type="Gene3D" id="3.40.50.620">
    <property type="entry name" value="HUPs"/>
    <property type="match status" value="1"/>
</dbReference>
<keyword evidence="2 4" id="KW-0963">Cytoplasm</keyword>
<dbReference type="NCBIfam" id="TIGR02057">
    <property type="entry name" value="PAPS_reductase"/>
    <property type="match status" value="1"/>
</dbReference>
<evidence type="ECO:0000313" key="7">
    <source>
        <dbReference type="EMBL" id="CNL01634.1"/>
    </source>
</evidence>
<dbReference type="Pfam" id="PF01507">
    <property type="entry name" value="PAPS_reduct"/>
    <property type="match status" value="1"/>
</dbReference>
<dbReference type="PANTHER" id="PTHR46509:SF1">
    <property type="entry name" value="PHOSPHOADENOSINE PHOSPHOSULFATE REDUCTASE"/>
    <property type="match status" value="1"/>
</dbReference>
<dbReference type="GO" id="GO:0019379">
    <property type="term" value="P:sulfate assimilation, phosphoadenylyl sulfate reduction by phosphoadenylyl-sulfate reductase (thioredoxin)"/>
    <property type="evidence" value="ECO:0007669"/>
    <property type="project" value="UniProtKB-UniRule"/>
</dbReference>
<evidence type="ECO:0000313" key="9">
    <source>
        <dbReference type="Proteomes" id="UP000069914"/>
    </source>
</evidence>
<dbReference type="InterPro" id="IPR014729">
    <property type="entry name" value="Rossmann-like_a/b/a_fold"/>
</dbReference>